<reference evidence="2 3" key="1">
    <citation type="journal article" date="2018" name="Proc. R. Soc. B">
        <title>A non-coding region near Follistatin controls head colour polymorphism in the Gouldian finch.</title>
        <authorList>
            <person name="Toomey M.B."/>
            <person name="Marques C.I."/>
            <person name="Andrade P."/>
            <person name="Araujo P.M."/>
            <person name="Sabatino S."/>
            <person name="Gazda M.A."/>
            <person name="Afonso S."/>
            <person name="Lopes R.J."/>
            <person name="Corbo J.C."/>
            <person name="Carneiro M."/>
        </authorList>
    </citation>
    <scope>NUCLEOTIDE SEQUENCE [LARGE SCALE GENOMIC DNA]</scope>
    <source>
        <strain evidence="2">Red01</strain>
        <tissue evidence="2">Muscle</tissue>
    </source>
</reference>
<dbReference type="AlphaFoldDB" id="A0A3L8SXN0"/>
<accession>A0A3L8SXN0</accession>
<dbReference type="Proteomes" id="UP000276834">
    <property type="component" value="Unassembled WGS sequence"/>
</dbReference>
<dbReference type="EMBL" id="QUSF01000004">
    <property type="protein sequence ID" value="RLW10272.1"/>
    <property type="molecule type" value="Genomic_DNA"/>
</dbReference>
<evidence type="ECO:0000313" key="3">
    <source>
        <dbReference type="Proteomes" id="UP000276834"/>
    </source>
</evidence>
<comment type="caution">
    <text evidence="2">The sequence shown here is derived from an EMBL/GenBank/DDBJ whole genome shotgun (WGS) entry which is preliminary data.</text>
</comment>
<keyword evidence="1" id="KW-1133">Transmembrane helix</keyword>
<keyword evidence="1" id="KW-0812">Transmembrane</keyword>
<gene>
    <name evidence="2" type="ORF">DV515_00002050</name>
</gene>
<sequence length="121" mass="13203">MLQGKQKSLAHLSVVAFEYAVRIALLLDMLASVCSFVVSINSTQNRYYSGQAGVPAHTAWRQGSCHGSGGKGAQVLLFLLQEGIVCVTRQLKRKGKGGVSLHWLIFTLPLQFCFLLLVVPE</sequence>
<feature type="transmembrane region" description="Helical" evidence="1">
    <location>
        <begin position="99"/>
        <end position="119"/>
    </location>
</feature>
<protein>
    <submittedName>
        <fullName evidence="2">Uncharacterized protein</fullName>
    </submittedName>
</protein>
<proteinExistence type="predicted"/>
<keyword evidence="1" id="KW-0472">Membrane</keyword>
<evidence type="ECO:0000313" key="2">
    <source>
        <dbReference type="EMBL" id="RLW10272.1"/>
    </source>
</evidence>
<organism evidence="2 3">
    <name type="scientific">Chloebia gouldiae</name>
    <name type="common">Gouldian finch</name>
    <name type="synonym">Erythrura gouldiae</name>
    <dbReference type="NCBI Taxonomy" id="44316"/>
    <lineage>
        <taxon>Eukaryota</taxon>
        <taxon>Metazoa</taxon>
        <taxon>Chordata</taxon>
        <taxon>Craniata</taxon>
        <taxon>Vertebrata</taxon>
        <taxon>Euteleostomi</taxon>
        <taxon>Archelosauria</taxon>
        <taxon>Archosauria</taxon>
        <taxon>Dinosauria</taxon>
        <taxon>Saurischia</taxon>
        <taxon>Theropoda</taxon>
        <taxon>Coelurosauria</taxon>
        <taxon>Aves</taxon>
        <taxon>Neognathae</taxon>
        <taxon>Neoaves</taxon>
        <taxon>Telluraves</taxon>
        <taxon>Australaves</taxon>
        <taxon>Passeriformes</taxon>
        <taxon>Passeroidea</taxon>
        <taxon>Passeridae</taxon>
        <taxon>Chloebia</taxon>
    </lineage>
</organism>
<feature type="transmembrane region" description="Helical" evidence="1">
    <location>
        <begin position="20"/>
        <end position="40"/>
    </location>
</feature>
<name>A0A3L8SXN0_CHLGU</name>
<keyword evidence="3" id="KW-1185">Reference proteome</keyword>
<evidence type="ECO:0000256" key="1">
    <source>
        <dbReference type="SAM" id="Phobius"/>
    </source>
</evidence>